<keyword evidence="3" id="KW-1185">Reference proteome</keyword>
<evidence type="ECO:0000313" key="3">
    <source>
        <dbReference type="Proteomes" id="UP001159363"/>
    </source>
</evidence>
<sequence>MQGPVLQRVIIWPTISLHIFLFLPQNFLQGECRYLSQINFEIDQVGGRQASDFGCELLEGTVRGVVYCDKLQNDILRSHYAYPHVPLNSRDYPPPIKANRVRFLAGGVPGFSGIVLDKAVGRRIFSGISRFPRPCIPVCLHTTLTSPASALKTPIGNSLDSHSGGPGFDSRSGHLISAFHDFPKSLQTNDRIARRKNIAFTRFDVLTEQNNCIQREYLNQPYAFPNTNSVPEPELKLLAVSESLESSPEERKKRQLGQGPGSGSTDLEDSCSRAGKMKFECLIMGHFVLKWVIIGQWVMGQMVNGSWVVCQMVNGSWVKGSMGHRLVIDSDFSRVCRLKHNEESKQKRNGGAVPFLWGYPFSDFLQDALETGLVSDWLPLGTP</sequence>
<evidence type="ECO:0000256" key="1">
    <source>
        <dbReference type="SAM" id="MobiDB-lite"/>
    </source>
</evidence>
<accession>A0ABQ9HE40</accession>
<dbReference type="Proteomes" id="UP001159363">
    <property type="component" value="Chromosome 4"/>
</dbReference>
<feature type="region of interest" description="Disordered" evidence="1">
    <location>
        <begin position="242"/>
        <end position="269"/>
    </location>
</feature>
<organism evidence="2 3">
    <name type="scientific">Dryococelus australis</name>
    <dbReference type="NCBI Taxonomy" id="614101"/>
    <lineage>
        <taxon>Eukaryota</taxon>
        <taxon>Metazoa</taxon>
        <taxon>Ecdysozoa</taxon>
        <taxon>Arthropoda</taxon>
        <taxon>Hexapoda</taxon>
        <taxon>Insecta</taxon>
        <taxon>Pterygota</taxon>
        <taxon>Neoptera</taxon>
        <taxon>Polyneoptera</taxon>
        <taxon>Phasmatodea</taxon>
        <taxon>Verophasmatodea</taxon>
        <taxon>Anareolatae</taxon>
        <taxon>Phasmatidae</taxon>
        <taxon>Eurycanthinae</taxon>
        <taxon>Dryococelus</taxon>
    </lineage>
</organism>
<protein>
    <submittedName>
        <fullName evidence="2">Uncharacterized protein</fullName>
    </submittedName>
</protein>
<reference evidence="2 3" key="1">
    <citation type="submission" date="2023-02" db="EMBL/GenBank/DDBJ databases">
        <title>LHISI_Scaffold_Assembly.</title>
        <authorList>
            <person name="Stuart O.P."/>
            <person name="Cleave R."/>
            <person name="Magrath M.J.L."/>
            <person name="Mikheyev A.S."/>
        </authorList>
    </citation>
    <scope>NUCLEOTIDE SEQUENCE [LARGE SCALE GENOMIC DNA]</scope>
    <source>
        <strain evidence="2">Daus_M_001</strain>
        <tissue evidence="2">Leg muscle</tissue>
    </source>
</reference>
<gene>
    <name evidence="2" type="ORF">PR048_014125</name>
</gene>
<dbReference type="EMBL" id="JARBHB010000005">
    <property type="protein sequence ID" value="KAJ8882323.1"/>
    <property type="molecule type" value="Genomic_DNA"/>
</dbReference>
<evidence type="ECO:0000313" key="2">
    <source>
        <dbReference type="EMBL" id="KAJ8882323.1"/>
    </source>
</evidence>
<proteinExistence type="predicted"/>
<name>A0ABQ9HE40_9NEOP</name>
<comment type="caution">
    <text evidence="2">The sequence shown here is derived from an EMBL/GenBank/DDBJ whole genome shotgun (WGS) entry which is preliminary data.</text>
</comment>